<evidence type="ECO:0000259" key="14">
    <source>
        <dbReference type="Pfam" id="PF04644"/>
    </source>
</evidence>
<evidence type="ECO:0000256" key="1">
    <source>
        <dbReference type="ARBA" id="ARBA00004613"/>
    </source>
</evidence>
<comment type="function">
    <text evidence="8 10">Obestatin may be the ligand for GPR39. May have an appetite-reducing effect resulting in decreased food intake. May reduce gastric emptying activity and jejunal motility.</text>
</comment>
<evidence type="ECO:0000256" key="4">
    <source>
        <dbReference type="ARBA" id="ARBA00022702"/>
    </source>
</evidence>
<dbReference type="GO" id="GO:0016608">
    <property type="term" value="F:growth hormone-releasing hormone activity"/>
    <property type="evidence" value="ECO:0007669"/>
    <property type="project" value="UniProtKB-UniRule"/>
</dbReference>
<keyword evidence="7 10" id="KW-0449">Lipoprotein</keyword>
<dbReference type="InterPro" id="IPR006737">
    <property type="entry name" value="Motilin_assoc"/>
</dbReference>
<dbReference type="AlphaFoldDB" id="A0A0K2S4M7"/>
<comment type="similarity">
    <text evidence="2 10">Belongs to the motilin family.</text>
</comment>
<dbReference type="InterPro" id="IPR006738">
    <property type="entry name" value="Motilin_ghrelin"/>
</dbReference>
<evidence type="ECO:0000256" key="7">
    <source>
        <dbReference type="ARBA" id="ARBA00023288"/>
    </source>
</evidence>
<evidence type="ECO:0000313" key="16">
    <source>
        <dbReference type="EMBL" id="BAS21778.1"/>
    </source>
</evidence>
<dbReference type="EMBL" id="LC073814">
    <property type="protein sequence ID" value="BAS21778.1"/>
    <property type="molecule type" value="Genomic_DNA"/>
</dbReference>
<evidence type="ECO:0000256" key="8">
    <source>
        <dbReference type="ARBA" id="ARBA00024845"/>
    </source>
</evidence>
<evidence type="ECO:0000256" key="3">
    <source>
        <dbReference type="ARBA" id="ARBA00022525"/>
    </source>
</evidence>
<proteinExistence type="evidence at transcript level"/>
<dbReference type="GO" id="GO:0001696">
    <property type="term" value="P:gastric acid secretion"/>
    <property type="evidence" value="ECO:0007669"/>
    <property type="project" value="TreeGrafter"/>
</dbReference>
<dbReference type="GO" id="GO:0031768">
    <property type="term" value="F:ghrelin receptor binding"/>
    <property type="evidence" value="ECO:0007669"/>
    <property type="project" value="UniProtKB-UniRule"/>
</dbReference>
<evidence type="ECO:0000256" key="11">
    <source>
        <dbReference type="SAM" id="MobiDB-lite"/>
    </source>
</evidence>
<evidence type="ECO:0000256" key="6">
    <source>
        <dbReference type="ARBA" id="ARBA00022815"/>
    </source>
</evidence>
<dbReference type="Pfam" id="PF04643">
    <property type="entry name" value="Motilin_assoc"/>
    <property type="match status" value="1"/>
</dbReference>
<dbReference type="PANTHER" id="PTHR14122">
    <property type="entry name" value="GHRELIN PRECURSOR"/>
    <property type="match status" value="1"/>
</dbReference>
<dbReference type="EMBL" id="LC073815">
    <property type="protein sequence ID" value="BAS21779.1"/>
    <property type="molecule type" value="mRNA"/>
</dbReference>
<dbReference type="GO" id="GO:0032024">
    <property type="term" value="P:positive regulation of insulin secretion"/>
    <property type="evidence" value="ECO:0007669"/>
    <property type="project" value="UniProtKB-UniRule"/>
</dbReference>
<dbReference type="GO" id="GO:0032095">
    <property type="term" value="P:regulation of response to food"/>
    <property type="evidence" value="ECO:0007669"/>
    <property type="project" value="UniProtKB-UniRule"/>
</dbReference>
<name>A0A0K2S4M7_MOGIM</name>
<accession>A0A0K2S4M7</accession>
<reference evidence="17" key="1">
    <citation type="submission" date="2015-08" db="EMBL/GenBank/DDBJ databases">
        <title>Complete DNA Sequence of Pseudomonas syringae pv. actinidiae, the Causal Agent of Kiwifruit Canker Disease.</title>
        <authorList>
            <person name="Rikkerink E.H.A."/>
            <person name="Fineran P.C."/>
        </authorList>
    </citation>
    <scope>NUCLEOTIDE SEQUENCE</scope>
    <source>
        <tissue evidence="16">Liver</tissue>
        <tissue evidence="17">Stomach</tissue>
    </source>
</reference>
<comment type="function">
    <text evidence="9 10">Ghrelin is the ligand for growth hormone secretagogue receptor type 1 (GHSR). Induces the release of growth hormone from the pituitary. Has an appetite-stimulating effect, induces adiposity and stimulates gastric acid secretion. Involved in growth regulation.</text>
</comment>
<comment type="PTM">
    <text evidence="10">O-octanoylation is essential for ghrelin activity.</text>
</comment>
<evidence type="ECO:0000256" key="9">
    <source>
        <dbReference type="ARBA" id="ARBA00025531"/>
    </source>
</evidence>
<dbReference type="GO" id="GO:0060124">
    <property type="term" value="P:positive regulation of growth hormone secretion"/>
    <property type="evidence" value="ECO:0007669"/>
    <property type="project" value="TreeGrafter"/>
</dbReference>
<dbReference type="GO" id="GO:0050728">
    <property type="term" value="P:negative regulation of inflammatory response"/>
    <property type="evidence" value="ECO:0007669"/>
    <property type="project" value="TreeGrafter"/>
</dbReference>
<feature type="chain" id="PRO_5007414528" description="Appetite-regulating hormone" evidence="12">
    <location>
        <begin position="24"/>
        <end position="116"/>
    </location>
</feature>
<feature type="domain" description="Motilin/ghrelin-associated peptide" evidence="13">
    <location>
        <begin position="59"/>
        <end position="115"/>
    </location>
</feature>
<keyword evidence="3 10" id="KW-0964">Secreted</keyword>
<evidence type="ECO:0000313" key="17">
    <source>
        <dbReference type="EMBL" id="BAS21779.1"/>
    </source>
</evidence>
<protein>
    <recommendedName>
        <fullName evidence="10">Appetite-regulating hormone</fullName>
    </recommendedName>
    <alternativeName>
        <fullName evidence="10">Growth hormone secretagogue</fullName>
    </alternativeName>
    <alternativeName>
        <fullName evidence="10">Growth hormone-releasing peptide</fullName>
    </alternativeName>
    <alternativeName>
        <fullName evidence="10">Motilin-related peptide</fullName>
    </alternativeName>
    <component>
        <recommendedName>
            <fullName evidence="10">Ghrelin</fullName>
        </recommendedName>
    </component>
    <component>
        <recommendedName>
            <fullName evidence="10">Obestatin</fullName>
        </recommendedName>
    </component>
</protein>
<gene>
    <name evidence="17" type="primary">GHRL</name>
</gene>
<evidence type="ECO:0000256" key="10">
    <source>
        <dbReference type="RuleBase" id="RU368086"/>
    </source>
</evidence>
<evidence type="ECO:0000259" key="13">
    <source>
        <dbReference type="Pfam" id="PF04643"/>
    </source>
</evidence>
<keyword evidence="6" id="KW-0027">Amidation</keyword>
<comment type="subcellular location">
    <subcellularLocation>
        <location evidence="1 10">Secreted</location>
    </subcellularLocation>
</comment>
<dbReference type="PANTHER" id="PTHR14122:SF1">
    <property type="entry name" value="APPETITE-REGULATING HORMONE"/>
    <property type="match status" value="1"/>
</dbReference>
<feature type="compositionally biased region" description="Basic and acidic residues" evidence="11">
    <location>
        <begin position="32"/>
        <end position="43"/>
    </location>
</feature>
<dbReference type="PRINTS" id="PR01624">
    <property type="entry name" value="GHRELIN"/>
</dbReference>
<keyword evidence="5 10" id="KW-0732">Signal</keyword>
<dbReference type="EMBL" id="KT380008">
    <property type="protein sequence ID" value="AMB21566.1"/>
    <property type="molecule type" value="mRNA"/>
</dbReference>
<reference evidence="15" key="2">
    <citation type="submission" date="2015-08" db="EMBL/GenBank/DDBJ databases">
        <title>Mole ghrelin: cDNA cloning, genomic organization and diverse molecular forms in Mogera imaizumii.</title>
        <authorList>
            <person name="Satou M."/>
            <person name="Sugimoto H."/>
        </authorList>
    </citation>
    <scope>NUCLEOTIDE SEQUENCE</scope>
</reference>
<feature type="signal peptide" evidence="12">
    <location>
        <begin position="1"/>
        <end position="23"/>
    </location>
</feature>
<dbReference type="GO" id="GO:0005615">
    <property type="term" value="C:extracellular space"/>
    <property type="evidence" value="ECO:0007669"/>
    <property type="project" value="UniProtKB-UniRule"/>
</dbReference>
<organism evidence="17">
    <name type="scientific">Mogera imaizumii</name>
    <name type="common">Lesser Japanese mole</name>
    <name type="synonym">Mogera minor</name>
    <dbReference type="NCBI Taxonomy" id="114415"/>
    <lineage>
        <taxon>Eukaryota</taxon>
        <taxon>Metazoa</taxon>
        <taxon>Chordata</taxon>
        <taxon>Craniata</taxon>
        <taxon>Vertebrata</taxon>
        <taxon>Euteleostomi</taxon>
        <taxon>Mammalia</taxon>
        <taxon>Eutheria</taxon>
        <taxon>Laurasiatheria</taxon>
        <taxon>Eulipotyphla</taxon>
        <taxon>Talpidae</taxon>
        <taxon>Mogera</taxon>
    </lineage>
</organism>
<evidence type="ECO:0000256" key="2">
    <source>
        <dbReference type="ARBA" id="ARBA00006473"/>
    </source>
</evidence>
<dbReference type="EMBL" id="KT380006">
    <property type="protein sequence ID" value="AMB21564.1"/>
    <property type="molecule type" value="Genomic_DNA"/>
</dbReference>
<evidence type="ECO:0000256" key="12">
    <source>
        <dbReference type="SAM" id="SignalP"/>
    </source>
</evidence>
<keyword evidence="4 10" id="KW-0372">Hormone</keyword>
<sequence>MLSPAPLCCLLLLSVLGVNLAWGGSSFLSPEHQKVQQRKESKKPPSKPQPRALEGWLGPEDGSQADGAEDKLEIRFTAPFDVGIELSGAQYHQHGQALRKLLQDVLWEEANDSPAE</sequence>
<feature type="region of interest" description="Disordered" evidence="11">
    <location>
        <begin position="32"/>
        <end position="69"/>
    </location>
</feature>
<dbReference type="Pfam" id="PF04644">
    <property type="entry name" value="Motilin_ghrelin"/>
    <property type="match status" value="1"/>
</dbReference>
<feature type="domain" description="Motilin/ghrelin" evidence="14">
    <location>
        <begin position="24"/>
        <end position="51"/>
    </location>
</feature>
<dbReference type="InterPro" id="IPR005441">
    <property type="entry name" value="Preproghrelin"/>
</dbReference>
<evidence type="ECO:0000256" key="5">
    <source>
        <dbReference type="ARBA" id="ARBA00022729"/>
    </source>
</evidence>
<evidence type="ECO:0000313" key="15">
    <source>
        <dbReference type="EMBL" id="AMB21564.1"/>
    </source>
</evidence>